<dbReference type="GO" id="GO:0044781">
    <property type="term" value="P:bacterial-type flagellum organization"/>
    <property type="evidence" value="ECO:0007669"/>
    <property type="project" value="UniProtKB-KW"/>
</dbReference>
<name>A0A1I6Y4M3_9HYPH</name>
<dbReference type="AlphaFoldDB" id="A0A1I6Y4M3"/>
<evidence type="ECO:0000256" key="1">
    <source>
        <dbReference type="ARBA" id="ARBA00022491"/>
    </source>
</evidence>
<evidence type="ECO:0000313" key="4">
    <source>
        <dbReference type="EMBL" id="SFT45470.1"/>
    </source>
</evidence>
<protein>
    <submittedName>
        <fullName evidence="4">Flagellar protein FlbT</fullName>
    </submittedName>
</protein>
<accession>A0A1I6Y4M3</accession>
<sequence length="150" mass="17100">MRLHLKAGEKVFINGAVLSFEQKTSVKLLNDASFLLEAYVMQLEETTTPLRQLYFFIQSALIDPKTELDSLQRALLLLSSIRKAVENEEILAGLEVVETKVNKRRYFDALRTLKKLFAVEMAIWSDEQSKDESEQSESVVMPFARAVGEN</sequence>
<evidence type="ECO:0000256" key="2">
    <source>
        <dbReference type="ARBA" id="ARBA00022795"/>
    </source>
</evidence>
<keyword evidence="5" id="KW-1185">Reference proteome</keyword>
<keyword evidence="3" id="KW-0694">RNA-binding</keyword>
<keyword evidence="4" id="KW-0282">Flagellum</keyword>
<keyword evidence="4" id="KW-0969">Cilium</keyword>
<dbReference type="RefSeq" id="WP_054785311.1">
    <property type="nucleotide sequence ID" value="NZ_FPBD01000001.1"/>
</dbReference>
<reference evidence="5" key="1">
    <citation type="submission" date="2016-10" db="EMBL/GenBank/DDBJ databases">
        <authorList>
            <person name="Varghese N."/>
            <person name="Submissions S."/>
        </authorList>
    </citation>
    <scope>NUCLEOTIDE SEQUENCE [LARGE SCALE GENOMIC DNA]</scope>
    <source>
        <strain evidence="5">DSM 17465</strain>
    </source>
</reference>
<gene>
    <name evidence="4" type="ORF">SAMN05444141_101641</name>
</gene>
<keyword evidence="1" id="KW-0678">Repressor</keyword>
<dbReference type="InterPro" id="IPR009967">
    <property type="entry name" value="Flagellum_FlbT"/>
</dbReference>
<dbReference type="Proteomes" id="UP000183371">
    <property type="component" value="Unassembled WGS sequence"/>
</dbReference>
<dbReference type="EMBL" id="FPBD01000001">
    <property type="protein sequence ID" value="SFT45470.1"/>
    <property type="molecule type" value="Genomic_DNA"/>
</dbReference>
<dbReference type="GO" id="GO:0006402">
    <property type="term" value="P:mRNA catabolic process"/>
    <property type="evidence" value="ECO:0007669"/>
    <property type="project" value="InterPro"/>
</dbReference>
<organism evidence="4 5">
    <name type="scientific">Pseudovibrio denitrificans</name>
    <dbReference type="NCBI Taxonomy" id="258256"/>
    <lineage>
        <taxon>Bacteria</taxon>
        <taxon>Pseudomonadati</taxon>
        <taxon>Pseudomonadota</taxon>
        <taxon>Alphaproteobacteria</taxon>
        <taxon>Hyphomicrobiales</taxon>
        <taxon>Stappiaceae</taxon>
        <taxon>Pseudovibrio</taxon>
    </lineage>
</organism>
<dbReference type="GO" id="GO:1902209">
    <property type="term" value="P:negative regulation of bacterial-type flagellum assembly"/>
    <property type="evidence" value="ECO:0007669"/>
    <property type="project" value="InterPro"/>
</dbReference>
<keyword evidence="2" id="KW-1005">Bacterial flagellum biogenesis</keyword>
<evidence type="ECO:0000313" key="5">
    <source>
        <dbReference type="Proteomes" id="UP000183371"/>
    </source>
</evidence>
<evidence type="ECO:0000256" key="3">
    <source>
        <dbReference type="ARBA" id="ARBA00022884"/>
    </source>
</evidence>
<keyword evidence="4" id="KW-0966">Cell projection</keyword>
<proteinExistence type="predicted"/>
<dbReference type="GO" id="GO:0048027">
    <property type="term" value="F:mRNA 5'-UTR binding"/>
    <property type="evidence" value="ECO:0007669"/>
    <property type="project" value="InterPro"/>
</dbReference>
<dbReference type="Pfam" id="PF07378">
    <property type="entry name" value="FlbT"/>
    <property type="match status" value="1"/>
</dbReference>